<feature type="domain" description="Mur ligase N-terminal catalytic" evidence="13">
    <location>
        <begin position="38"/>
        <end position="111"/>
    </location>
</feature>
<name>A0A9D1Z0A4_9MICO</name>
<dbReference type="HAMAP" id="MF_00208">
    <property type="entry name" value="MurE"/>
    <property type="match status" value="1"/>
</dbReference>
<organism evidence="16 17">
    <name type="scientific">Candidatus Agrococcus pullicola</name>
    <dbReference type="NCBI Taxonomy" id="2838429"/>
    <lineage>
        <taxon>Bacteria</taxon>
        <taxon>Bacillati</taxon>
        <taxon>Actinomycetota</taxon>
        <taxon>Actinomycetes</taxon>
        <taxon>Micrococcales</taxon>
        <taxon>Microbacteriaceae</taxon>
        <taxon>Agrococcus</taxon>
    </lineage>
</organism>
<dbReference type="GO" id="GO:0005524">
    <property type="term" value="F:ATP binding"/>
    <property type="evidence" value="ECO:0007669"/>
    <property type="project" value="UniProtKB-UniRule"/>
</dbReference>
<feature type="binding site" evidence="11">
    <location>
        <position position="197"/>
    </location>
    <ligand>
        <name>UDP-N-acetyl-alpha-D-muramoyl-L-alanyl-D-glutamate</name>
        <dbReference type="ChEBI" id="CHEBI:83900"/>
    </ligand>
</feature>
<proteinExistence type="inferred from homology"/>
<dbReference type="Pfam" id="PF01225">
    <property type="entry name" value="Mur_ligase"/>
    <property type="match status" value="1"/>
</dbReference>
<comment type="cofactor">
    <cofactor evidence="11">
        <name>Mg(2+)</name>
        <dbReference type="ChEBI" id="CHEBI:18420"/>
    </cofactor>
</comment>
<evidence type="ECO:0000256" key="2">
    <source>
        <dbReference type="ARBA" id="ARBA00022490"/>
    </source>
</evidence>
<comment type="caution">
    <text evidence="11">Lacks conserved residue(s) required for the propagation of feature annotation.</text>
</comment>
<reference evidence="16" key="1">
    <citation type="journal article" date="2021" name="PeerJ">
        <title>Extensive microbial diversity within the chicken gut microbiome revealed by metagenomics and culture.</title>
        <authorList>
            <person name="Gilroy R."/>
            <person name="Ravi A."/>
            <person name="Getino M."/>
            <person name="Pursley I."/>
            <person name="Horton D.L."/>
            <person name="Alikhan N.F."/>
            <person name="Baker D."/>
            <person name="Gharbi K."/>
            <person name="Hall N."/>
            <person name="Watson M."/>
            <person name="Adriaenssens E.M."/>
            <person name="Foster-Nyarko E."/>
            <person name="Jarju S."/>
            <person name="Secka A."/>
            <person name="Antonio M."/>
            <person name="Oren A."/>
            <person name="Chaudhuri R.R."/>
            <person name="La Ragione R."/>
            <person name="Hildebrand F."/>
            <person name="Pallen M.J."/>
        </authorList>
    </citation>
    <scope>NUCLEOTIDE SEQUENCE</scope>
    <source>
        <strain evidence="16">ChiGjej1B1-98</strain>
    </source>
</reference>
<dbReference type="PANTHER" id="PTHR23135">
    <property type="entry name" value="MUR LIGASE FAMILY MEMBER"/>
    <property type="match status" value="1"/>
</dbReference>
<dbReference type="SUPFAM" id="SSF53244">
    <property type="entry name" value="MurD-like peptide ligases, peptide-binding domain"/>
    <property type="match status" value="1"/>
</dbReference>
<dbReference type="EMBL" id="DXDC01000402">
    <property type="protein sequence ID" value="HIY67241.1"/>
    <property type="molecule type" value="Genomic_DNA"/>
</dbReference>
<evidence type="ECO:0000256" key="11">
    <source>
        <dbReference type="HAMAP-Rule" id="MF_00208"/>
    </source>
</evidence>
<dbReference type="GO" id="GO:0051301">
    <property type="term" value="P:cell division"/>
    <property type="evidence" value="ECO:0007669"/>
    <property type="project" value="UniProtKB-KW"/>
</dbReference>
<dbReference type="AlphaFoldDB" id="A0A9D1Z0A4"/>
<reference evidence="16" key="2">
    <citation type="submission" date="2021-04" db="EMBL/GenBank/DDBJ databases">
        <authorList>
            <person name="Gilroy R."/>
        </authorList>
    </citation>
    <scope>NUCLEOTIDE SEQUENCE</scope>
    <source>
        <strain evidence="16">ChiGjej1B1-98</strain>
    </source>
</reference>
<evidence type="ECO:0000256" key="6">
    <source>
        <dbReference type="ARBA" id="ARBA00022840"/>
    </source>
</evidence>
<dbReference type="Gene3D" id="3.40.1190.10">
    <property type="entry name" value="Mur-like, catalytic domain"/>
    <property type="match status" value="1"/>
</dbReference>
<keyword evidence="11" id="KW-0460">Magnesium</keyword>
<comment type="function">
    <text evidence="11">Catalyzes the addition of an amino acid to the nucleotide precursor UDP-N-acetylmuramoyl-L-alanyl-D-glutamate (UMAG) in the biosynthesis of bacterial cell-wall peptidoglycan.</text>
</comment>
<dbReference type="InterPro" id="IPR036615">
    <property type="entry name" value="Mur_ligase_C_dom_sf"/>
</dbReference>
<evidence type="ECO:0000256" key="12">
    <source>
        <dbReference type="RuleBase" id="RU004135"/>
    </source>
</evidence>
<evidence type="ECO:0000256" key="10">
    <source>
        <dbReference type="ARBA" id="ARBA00023316"/>
    </source>
</evidence>
<dbReference type="GO" id="GO:0004326">
    <property type="term" value="F:tetrahydrofolylpolyglutamate synthase activity"/>
    <property type="evidence" value="ECO:0007669"/>
    <property type="project" value="InterPro"/>
</dbReference>
<keyword evidence="6 11" id="KW-0067">ATP-binding</keyword>
<evidence type="ECO:0000313" key="16">
    <source>
        <dbReference type="EMBL" id="HIY67241.1"/>
    </source>
</evidence>
<comment type="subcellular location">
    <subcellularLocation>
        <location evidence="11 12">Cytoplasm</location>
    </subcellularLocation>
</comment>
<dbReference type="NCBIfam" id="TIGR01085">
    <property type="entry name" value="murE"/>
    <property type="match status" value="1"/>
</dbReference>
<feature type="binding site" evidence="11">
    <location>
        <begin position="170"/>
        <end position="171"/>
    </location>
    <ligand>
        <name>UDP-N-acetyl-alpha-D-muramoyl-L-alanyl-D-glutamate</name>
        <dbReference type="ChEBI" id="CHEBI:83900"/>
    </ligand>
</feature>
<sequence>MEGPHTASPRPEHLGGRALSTLVDDFDLPVEGDPDGVEVTGITISSRDVQPGDIFAALAGSNVHGASFVDQAVEAGAVAIVTDRAGAEMIDVRVPVITLDEPRASLGELASWVYRNDGHTMRLFGITGTNGKTTTAFLLESILQNLGFETGLSTTAERHIGDEVVTSRLTTPEASELHGMIARMREVGVRAAVLEVSAQAIERYRVEGIRFDVVGFTNLTHDHLDDYGTMEDYFKFKLDLFTPDRAERGVVCLDTDWGRRLVEDTRIPVTTISSDREDAADWTVEVWEETAEFTSFTLTGRDNRTIEVTIPFIGRHMAMNTALAILMLVEEGFDIDAITEALDRGIRDAIPGRLERVSGESGPRVFVDYGHSPDAFEQSLKGLRAVAPGRLVMIFGADGDRDATKRRDMGRVAATHADAVVVTDYNPRFEDPASIREQVLEGVRDVDGAEFYEVSPEEDAIRKAIEVAGEDGTVLWCGPGEVDYREVRGMDDPFSAREEARRALREAGWTE</sequence>
<feature type="binding site" evidence="11">
    <location>
        <position position="205"/>
    </location>
    <ligand>
        <name>UDP-N-acetyl-alpha-D-muramoyl-L-alanyl-D-glutamate</name>
        <dbReference type="ChEBI" id="CHEBI:83900"/>
    </ligand>
</feature>
<dbReference type="NCBIfam" id="NF001126">
    <property type="entry name" value="PRK00139.1-4"/>
    <property type="match status" value="1"/>
</dbReference>
<dbReference type="SUPFAM" id="SSF53623">
    <property type="entry name" value="MurD-like peptide ligases, catalytic domain"/>
    <property type="match status" value="1"/>
</dbReference>
<dbReference type="EC" id="6.3.2.-" evidence="11"/>
<evidence type="ECO:0000313" key="17">
    <source>
        <dbReference type="Proteomes" id="UP000824005"/>
    </source>
</evidence>
<evidence type="ECO:0000259" key="15">
    <source>
        <dbReference type="Pfam" id="PF08245"/>
    </source>
</evidence>
<comment type="PTM">
    <text evidence="11">Carboxylation is probably crucial for Mg(2+) binding and, consequently, for the gamma-phosphate positioning of ATP.</text>
</comment>
<dbReference type="InterPro" id="IPR005761">
    <property type="entry name" value="UDP-N-AcMur-Glu-dNH2Pim_ligase"/>
</dbReference>
<dbReference type="Proteomes" id="UP000824005">
    <property type="component" value="Unassembled WGS sequence"/>
</dbReference>
<accession>A0A9D1Z0A4</accession>
<comment type="pathway">
    <text evidence="11 12">Cell wall biogenesis; peptidoglycan biosynthesis.</text>
</comment>
<dbReference type="InterPro" id="IPR035911">
    <property type="entry name" value="MurE/MurF_N"/>
</dbReference>
<evidence type="ECO:0000256" key="3">
    <source>
        <dbReference type="ARBA" id="ARBA00022598"/>
    </source>
</evidence>
<evidence type="ECO:0000256" key="5">
    <source>
        <dbReference type="ARBA" id="ARBA00022741"/>
    </source>
</evidence>
<dbReference type="Pfam" id="PF02875">
    <property type="entry name" value="Mur_ligase_C"/>
    <property type="match status" value="1"/>
</dbReference>
<dbReference type="InterPro" id="IPR013221">
    <property type="entry name" value="Mur_ligase_cen"/>
</dbReference>
<feature type="domain" description="Mur ligase central" evidence="15">
    <location>
        <begin position="126"/>
        <end position="327"/>
    </location>
</feature>
<evidence type="ECO:0000256" key="9">
    <source>
        <dbReference type="ARBA" id="ARBA00023306"/>
    </source>
</evidence>
<keyword evidence="9 11" id="KW-0131">Cell cycle</keyword>
<dbReference type="PANTHER" id="PTHR23135:SF4">
    <property type="entry name" value="UDP-N-ACETYLMURAMOYL-L-ALANYL-D-GLUTAMATE--2,6-DIAMINOPIMELATE LIGASE MURE HOMOLOG, CHLOROPLASTIC"/>
    <property type="match status" value="1"/>
</dbReference>
<gene>
    <name evidence="11" type="primary">murE</name>
    <name evidence="16" type="ORF">H9830_13310</name>
</gene>
<comment type="similarity">
    <text evidence="1 11">Belongs to the MurCDEF family. MurE subfamily.</text>
</comment>
<keyword evidence="8 11" id="KW-0573">Peptidoglycan synthesis</keyword>
<dbReference type="PROSITE" id="PS01011">
    <property type="entry name" value="FOLYLPOLYGLU_SYNT_1"/>
    <property type="match status" value="1"/>
</dbReference>
<dbReference type="GO" id="GO:0009252">
    <property type="term" value="P:peptidoglycan biosynthetic process"/>
    <property type="evidence" value="ECO:0007669"/>
    <property type="project" value="UniProtKB-UniRule"/>
</dbReference>
<feature type="domain" description="Mur ligase C-terminal" evidence="14">
    <location>
        <begin position="352"/>
        <end position="479"/>
    </location>
</feature>
<evidence type="ECO:0000259" key="14">
    <source>
        <dbReference type="Pfam" id="PF02875"/>
    </source>
</evidence>
<keyword evidence="2 11" id="KW-0963">Cytoplasm</keyword>
<evidence type="ECO:0000256" key="4">
    <source>
        <dbReference type="ARBA" id="ARBA00022618"/>
    </source>
</evidence>
<keyword evidence="5 11" id="KW-0547">Nucleotide-binding</keyword>
<dbReference type="Gene3D" id="3.40.1390.10">
    <property type="entry name" value="MurE/MurF, N-terminal domain"/>
    <property type="match status" value="1"/>
</dbReference>
<keyword evidence="10 11" id="KW-0961">Cell wall biogenesis/degradation</keyword>
<evidence type="ECO:0000256" key="8">
    <source>
        <dbReference type="ARBA" id="ARBA00022984"/>
    </source>
</evidence>
<evidence type="ECO:0000259" key="13">
    <source>
        <dbReference type="Pfam" id="PF01225"/>
    </source>
</evidence>
<keyword evidence="4 11" id="KW-0132">Cell division</keyword>
<dbReference type="InterPro" id="IPR000713">
    <property type="entry name" value="Mur_ligase_N"/>
</dbReference>
<evidence type="ECO:0000256" key="1">
    <source>
        <dbReference type="ARBA" id="ARBA00005898"/>
    </source>
</evidence>
<feature type="modified residue" description="N6-carboxylysine" evidence="11">
    <location>
        <position position="237"/>
    </location>
</feature>
<keyword evidence="7 11" id="KW-0133">Cell shape</keyword>
<dbReference type="GO" id="GO:0071555">
    <property type="term" value="P:cell wall organization"/>
    <property type="evidence" value="ECO:0007669"/>
    <property type="project" value="UniProtKB-KW"/>
</dbReference>
<dbReference type="SUPFAM" id="SSF63418">
    <property type="entry name" value="MurE/MurF N-terminal domain"/>
    <property type="match status" value="1"/>
</dbReference>
<feature type="binding site" evidence="11">
    <location>
        <position position="46"/>
    </location>
    <ligand>
        <name>UDP-N-acetyl-alpha-D-muramoyl-L-alanyl-D-glutamate</name>
        <dbReference type="ChEBI" id="CHEBI:83900"/>
    </ligand>
</feature>
<dbReference type="Gene3D" id="3.90.190.20">
    <property type="entry name" value="Mur ligase, C-terminal domain"/>
    <property type="match status" value="1"/>
</dbReference>
<dbReference type="InterPro" id="IPR004101">
    <property type="entry name" value="Mur_ligase_C"/>
</dbReference>
<dbReference type="GO" id="GO:0005737">
    <property type="term" value="C:cytoplasm"/>
    <property type="evidence" value="ECO:0007669"/>
    <property type="project" value="UniProtKB-SubCell"/>
</dbReference>
<feature type="binding site" evidence="11">
    <location>
        <begin position="128"/>
        <end position="134"/>
    </location>
    <ligand>
        <name>ATP</name>
        <dbReference type="ChEBI" id="CHEBI:30616"/>
    </ligand>
</feature>
<dbReference type="GO" id="GO:0000287">
    <property type="term" value="F:magnesium ion binding"/>
    <property type="evidence" value="ECO:0007669"/>
    <property type="project" value="UniProtKB-UniRule"/>
</dbReference>
<keyword evidence="3 11" id="KW-0436">Ligase</keyword>
<comment type="caution">
    <text evidence="16">The sequence shown here is derived from an EMBL/GenBank/DDBJ whole genome shotgun (WGS) entry which is preliminary data.</text>
</comment>
<dbReference type="InterPro" id="IPR036565">
    <property type="entry name" value="Mur-like_cat_sf"/>
</dbReference>
<dbReference type="GO" id="GO:0008360">
    <property type="term" value="P:regulation of cell shape"/>
    <property type="evidence" value="ECO:0007669"/>
    <property type="project" value="UniProtKB-KW"/>
</dbReference>
<dbReference type="InterPro" id="IPR018109">
    <property type="entry name" value="Folylpolyglutamate_synth_CS"/>
</dbReference>
<dbReference type="Pfam" id="PF08245">
    <property type="entry name" value="Mur_ligase_M"/>
    <property type="match status" value="1"/>
</dbReference>
<evidence type="ECO:0000256" key="7">
    <source>
        <dbReference type="ARBA" id="ARBA00022960"/>
    </source>
</evidence>
<protein>
    <recommendedName>
        <fullName evidence="11">UDP-N-acetylmuramyl-tripeptide synthetase</fullName>
        <ecNumber evidence="11">6.3.2.-</ecNumber>
    </recommendedName>
    <alternativeName>
        <fullName evidence="11">UDP-MurNAc-tripeptide synthetase</fullName>
    </alternativeName>
</protein>